<evidence type="ECO:0008006" key="5">
    <source>
        <dbReference type="Google" id="ProtNLM"/>
    </source>
</evidence>
<gene>
    <name evidence="3" type="ORF">H4W81_006582</name>
</gene>
<sequence length="269" mass="27320">MKRIIKAAVAVAVCGLAAAVAVPAQADNSIRVNGHGVVESLSVTGQTAGFRSLPPFTGRASVATSTIDREALATGAAPAATGVLLNGQEAATVSRVHDSSGPYDEVDRLIDKALNISPKDLYEAALDKARQDVHGAATAEDEPFIDSILRSLGDTTSSETGMAPAREGLTSQSDTAGGAVENDARVAPRMGAPELAPLIREAMPSQAAPIADSLPGVVSAATLDEIAPLVDAATDVVDNNTHRSVNSVGETQGAVAESIAQTNDLAAQH</sequence>
<evidence type="ECO:0000313" key="4">
    <source>
        <dbReference type="Proteomes" id="UP000661607"/>
    </source>
</evidence>
<keyword evidence="4" id="KW-1185">Reference proteome</keyword>
<name>A0ABR9KQD0_9ACTN</name>
<evidence type="ECO:0000256" key="1">
    <source>
        <dbReference type="SAM" id="MobiDB-lite"/>
    </source>
</evidence>
<reference evidence="3 4" key="1">
    <citation type="submission" date="2020-10" db="EMBL/GenBank/DDBJ databases">
        <title>Sequencing the genomes of 1000 actinobacteria strains.</title>
        <authorList>
            <person name="Klenk H.-P."/>
        </authorList>
    </citation>
    <scope>NUCLEOTIDE SEQUENCE [LARGE SCALE GENOMIC DNA]</scope>
    <source>
        <strain evidence="3 4">DSM 43748</strain>
    </source>
</reference>
<feature type="chain" id="PRO_5046075306" description="Secreted protein" evidence="2">
    <location>
        <begin position="27"/>
        <end position="269"/>
    </location>
</feature>
<dbReference type="EMBL" id="JADBEF010000001">
    <property type="protein sequence ID" value="MBE1563803.1"/>
    <property type="molecule type" value="Genomic_DNA"/>
</dbReference>
<proteinExistence type="predicted"/>
<feature type="region of interest" description="Disordered" evidence="1">
    <location>
        <begin position="155"/>
        <end position="177"/>
    </location>
</feature>
<protein>
    <recommendedName>
        <fullName evidence="5">Secreted protein</fullName>
    </recommendedName>
</protein>
<evidence type="ECO:0000256" key="2">
    <source>
        <dbReference type="SAM" id="SignalP"/>
    </source>
</evidence>
<dbReference type="RefSeq" id="WP_192778305.1">
    <property type="nucleotide sequence ID" value="NZ_BAAASY010000022.1"/>
</dbReference>
<evidence type="ECO:0000313" key="3">
    <source>
        <dbReference type="EMBL" id="MBE1563803.1"/>
    </source>
</evidence>
<dbReference type="Proteomes" id="UP000661607">
    <property type="component" value="Unassembled WGS sequence"/>
</dbReference>
<feature type="signal peptide" evidence="2">
    <location>
        <begin position="1"/>
        <end position="26"/>
    </location>
</feature>
<organism evidence="3 4">
    <name type="scientific">Nonomuraea africana</name>
    <dbReference type="NCBI Taxonomy" id="46171"/>
    <lineage>
        <taxon>Bacteria</taxon>
        <taxon>Bacillati</taxon>
        <taxon>Actinomycetota</taxon>
        <taxon>Actinomycetes</taxon>
        <taxon>Streptosporangiales</taxon>
        <taxon>Streptosporangiaceae</taxon>
        <taxon>Nonomuraea</taxon>
    </lineage>
</organism>
<comment type="caution">
    <text evidence="3">The sequence shown here is derived from an EMBL/GenBank/DDBJ whole genome shotgun (WGS) entry which is preliminary data.</text>
</comment>
<accession>A0ABR9KQD0</accession>
<keyword evidence="2" id="KW-0732">Signal</keyword>